<evidence type="ECO:0000313" key="2">
    <source>
        <dbReference type="Proteomes" id="UP001432322"/>
    </source>
</evidence>
<keyword evidence="2" id="KW-1185">Reference proteome</keyword>
<name>A0AAV5WR34_9BILA</name>
<evidence type="ECO:0000313" key="1">
    <source>
        <dbReference type="EMBL" id="GMT34756.1"/>
    </source>
</evidence>
<feature type="non-terminal residue" evidence="1">
    <location>
        <position position="201"/>
    </location>
</feature>
<sequence>PSSSSLHVLFINDFTLNFVTDDLIRDSTKSNPASASKCPGNAYPTAAQQFDYTTAIVDENICCGTVEGYYYNFRTLKGDHLNMHRFDRSDFAAGAKQIFRDFCFEGPAQSDLSKYIQDVLVNAQDVDVLVFFSAASTSEIAAAFPIDVPDFKAVIVVGMNGADTSAFYPETSISIADFSTPETVACMINSAYADIQQRKPV</sequence>
<reference evidence="1" key="1">
    <citation type="submission" date="2023-10" db="EMBL/GenBank/DDBJ databases">
        <title>Genome assembly of Pristionchus species.</title>
        <authorList>
            <person name="Yoshida K."/>
            <person name="Sommer R.J."/>
        </authorList>
    </citation>
    <scope>NUCLEOTIDE SEQUENCE</scope>
    <source>
        <strain evidence="1">RS5133</strain>
    </source>
</reference>
<dbReference type="AlphaFoldDB" id="A0AAV5WR34"/>
<comment type="caution">
    <text evidence="1">The sequence shown here is derived from an EMBL/GenBank/DDBJ whole genome shotgun (WGS) entry which is preliminary data.</text>
</comment>
<protein>
    <submittedName>
        <fullName evidence="1">Uncharacterized protein</fullName>
    </submittedName>
</protein>
<dbReference type="Proteomes" id="UP001432322">
    <property type="component" value="Unassembled WGS sequence"/>
</dbReference>
<accession>A0AAV5WR34</accession>
<feature type="non-terminal residue" evidence="1">
    <location>
        <position position="1"/>
    </location>
</feature>
<gene>
    <name evidence="1" type="ORF">PFISCL1PPCAC_26053</name>
</gene>
<organism evidence="1 2">
    <name type="scientific">Pristionchus fissidentatus</name>
    <dbReference type="NCBI Taxonomy" id="1538716"/>
    <lineage>
        <taxon>Eukaryota</taxon>
        <taxon>Metazoa</taxon>
        <taxon>Ecdysozoa</taxon>
        <taxon>Nematoda</taxon>
        <taxon>Chromadorea</taxon>
        <taxon>Rhabditida</taxon>
        <taxon>Rhabditina</taxon>
        <taxon>Diplogasteromorpha</taxon>
        <taxon>Diplogasteroidea</taxon>
        <taxon>Neodiplogasteridae</taxon>
        <taxon>Pristionchus</taxon>
    </lineage>
</organism>
<dbReference type="EMBL" id="BTSY01000006">
    <property type="protein sequence ID" value="GMT34756.1"/>
    <property type="molecule type" value="Genomic_DNA"/>
</dbReference>
<proteinExistence type="predicted"/>